<dbReference type="Proteomes" id="UP000054874">
    <property type="component" value="Unassembled WGS sequence"/>
</dbReference>
<dbReference type="OrthoDB" id="9785673at2"/>
<sequence>MITSAANGQIKEIERLQKKSKHRQETGVFPVEGRKMVLEAGDKLQKAYLSESYYNTYGVKELGSCEYEIVADNIFKGMSETMTPQGILGLVRMPEYSLEELTSGERVQLLLLENLRDPGNLGTIIRTAEGAGVTGVILSRESVDIFNPKVIRSTMGSIYRVPFIYVDDFGTTLELLKKKEIILYAAHLRGEHNYDEESYGQKTGILIGNEAKGLTEESAALADRLVRIPMEGQVESLNAAIAAAVFMYEIYRQRRGRK</sequence>
<dbReference type="InterPro" id="IPR001537">
    <property type="entry name" value="SpoU_MeTrfase"/>
</dbReference>
<dbReference type="EMBL" id="LNAM01000166">
    <property type="protein sequence ID" value="KSV58565.1"/>
    <property type="molecule type" value="Genomic_DNA"/>
</dbReference>
<dbReference type="Pfam" id="PF00588">
    <property type="entry name" value="SpoU_methylase"/>
    <property type="match status" value="1"/>
</dbReference>
<evidence type="ECO:0000313" key="5">
    <source>
        <dbReference type="EMBL" id="KSV58565.1"/>
    </source>
</evidence>
<keyword evidence="3" id="KW-0808">Transferase</keyword>
<evidence type="ECO:0000313" key="6">
    <source>
        <dbReference type="Proteomes" id="UP000054874"/>
    </source>
</evidence>
<dbReference type="SUPFAM" id="SSF75217">
    <property type="entry name" value="alpha/beta knot"/>
    <property type="match status" value="1"/>
</dbReference>
<dbReference type="GO" id="GO:0008173">
    <property type="term" value="F:RNA methyltransferase activity"/>
    <property type="evidence" value="ECO:0007669"/>
    <property type="project" value="InterPro"/>
</dbReference>
<dbReference type="InterPro" id="IPR051259">
    <property type="entry name" value="rRNA_Methyltransferase"/>
</dbReference>
<evidence type="ECO:0000256" key="3">
    <source>
        <dbReference type="ARBA" id="ARBA00022679"/>
    </source>
</evidence>
<dbReference type="GO" id="GO:0003723">
    <property type="term" value="F:RNA binding"/>
    <property type="evidence" value="ECO:0007669"/>
    <property type="project" value="InterPro"/>
</dbReference>
<evidence type="ECO:0000256" key="1">
    <source>
        <dbReference type="ARBA" id="ARBA00007228"/>
    </source>
</evidence>
<protein>
    <recommendedName>
        <fullName evidence="4">RNA 2-O ribose methyltransferase substrate binding domain-containing protein</fullName>
    </recommendedName>
</protein>
<comment type="similarity">
    <text evidence="1">Belongs to the class IV-like SAM-binding methyltransferase superfamily. RNA methyltransferase TrmH family.</text>
</comment>
<gene>
    <name evidence="5" type="ORF">ASU35_12180</name>
</gene>
<comment type="caution">
    <text evidence="5">The sequence shown here is derived from an EMBL/GenBank/DDBJ whole genome shotgun (WGS) entry which is preliminary data.</text>
</comment>
<dbReference type="InterPro" id="IPR029026">
    <property type="entry name" value="tRNA_m1G_MTases_N"/>
</dbReference>
<dbReference type="InterPro" id="IPR029064">
    <property type="entry name" value="Ribosomal_eL30-like_sf"/>
</dbReference>
<dbReference type="STRING" id="290052.ASU35_12180"/>
<dbReference type="Pfam" id="PF22435">
    <property type="entry name" value="MRM3-like_sub_bind"/>
    <property type="match status" value="1"/>
</dbReference>
<dbReference type="GO" id="GO:0005737">
    <property type="term" value="C:cytoplasm"/>
    <property type="evidence" value="ECO:0007669"/>
    <property type="project" value="UniProtKB-ARBA"/>
</dbReference>
<dbReference type="SUPFAM" id="SSF55315">
    <property type="entry name" value="L30e-like"/>
    <property type="match status" value="1"/>
</dbReference>
<dbReference type="AlphaFoldDB" id="A0A0V8QDA5"/>
<dbReference type="PANTHER" id="PTHR43191">
    <property type="entry name" value="RRNA METHYLTRANSFERASE 3"/>
    <property type="match status" value="1"/>
</dbReference>
<dbReference type="GO" id="GO:0032259">
    <property type="term" value="P:methylation"/>
    <property type="evidence" value="ECO:0007669"/>
    <property type="project" value="UniProtKB-KW"/>
</dbReference>
<dbReference type="CDD" id="cd18095">
    <property type="entry name" value="SpoU-like_rRNA-MTase"/>
    <property type="match status" value="1"/>
</dbReference>
<dbReference type="InterPro" id="IPR053888">
    <property type="entry name" value="MRM3-like_sub_bind"/>
</dbReference>
<dbReference type="Gene3D" id="3.30.1330.30">
    <property type="match status" value="1"/>
</dbReference>
<dbReference type="InterPro" id="IPR029028">
    <property type="entry name" value="Alpha/beta_knot_MTases"/>
</dbReference>
<name>A0A0V8QDA5_9FIRM</name>
<proteinExistence type="inferred from homology"/>
<reference evidence="5 6" key="1">
    <citation type="submission" date="2015-11" db="EMBL/GenBank/DDBJ databases">
        <title>Butyribacter intestini gen. nov., sp. nov., a butyric acid-producing bacterium of the family Lachnospiraceae isolated from the human faeces.</title>
        <authorList>
            <person name="Zou Y."/>
            <person name="Xue W."/>
            <person name="Luo G."/>
            <person name="Lv M."/>
        </authorList>
    </citation>
    <scope>NUCLEOTIDE SEQUENCE [LARGE SCALE GENOMIC DNA]</scope>
    <source>
        <strain evidence="5 6">ACET-33324</strain>
    </source>
</reference>
<dbReference type="RefSeq" id="WP_058353177.1">
    <property type="nucleotide sequence ID" value="NZ_CABMMD010000166.1"/>
</dbReference>
<dbReference type="InterPro" id="IPR013123">
    <property type="entry name" value="SpoU_subst-bd"/>
</dbReference>
<evidence type="ECO:0000256" key="2">
    <source>
        <dbReference type="ARBA" id="ARBA00022603"/>
    </source>
</evidence>
<dbReference type="GO" id="GO:0006396">
    <property type="term" value="P:RNA processing"/>
    <property type="evidence" value="ECO:0007669"/>
    <property type="project" value="InterPro"/>
</dbReference>
<dbReference type="SMART" id="SM00967">
    <property type="entry name" value="SpoU_sub_bind"/>
    <property type="match status" value="1"/>
</dbReference>
<organism evidence="5 6">
    <name type="scientific">Acetivibrio ethanolgignens</name>
    <dbReference type="NCBI Taxonomy" id="290052"/>
    <lineage>
        <taxon>Bacteria</taxon>
        <taxon>Bacillati</taxon>
        <taxon>Bacillota</taxon>
        <taxon>Clostridia</taxon>
        <taxon>Eubacteriales</taxon>
        <taxon>Oscillospiraceae</taxon>
        <taxon>Acetivibrio</taxon>
    </lineage>
</organism>
<evidence type="ECO:0000259" key="4">
    <source>
        <dbReference type="SMART" id="SM00967"/>
    </source>
</evidence>
<keyword evidence="2" id="KW-0489">Methyltransferase</keyword>
<dbReference type="PANTHER" id="PTHR43191:SF2">
    <property type="entry name" value="RRNA METHYLTRANSFERASE 3, MITOCHONDRIAL"/>
    <property type="match status" value="1"/>
</dbReference>
<dbReference type="Gene3D" id="3.40.1280.10">
    <property type="match status" value="1"/>
</dbReference>
<feature type="domain" description="RNA 2-O ribose methyltransferase substrate binding" evidence="4">
    <location>
        <begin position="30"/>
        <end position="97"/>
    </location>
</feature>
<accession>A0A0V8QDA5</accession>
<keyword evidence="6" id="KW-1185">Reference proteome</keyword>